<evidence type="ECO:0000313" key="4">
    <source>
        <dbReference type="EMBL" id="SVB64033.1"/>
    </source>
</evidence>
<dbReference type="PANTHER" id="PTHR30108:SF21">
    <property type="entry name" value="4-HYDROXYBENZOATE DECARBOXYLASE"/>
    <property type="match status" value="1"/>
</dbReference>
<dbReference type="GO" id="GO:0016831">
    <property type="term" value="F:carboxy-lyase activity"/>
    <property type="evidence" value="ECO:0007669"/>
    <property type="project" value="InterPro"/>
</dbReference>
<reference evidence="4" key="1">
    <citation type="submission" date="2018-05" db="EMBL/GenBank/DDBJ databases">
        <authorList>
            <person name="Lanie J.A."/>
            <person name="Ng W.-L."/>
            <person name="Kazmierczak K.M."/>
            <person name="Andrzejewski T.M."/>
            <person name="Davidsen T.M."/>
            <person name="Wayne K.J."/>
            <person name="Tettelin H."/>
            <person name="Glass J.I."/>
            <person name="Rusch D."/>
            <person name="Podicherti R."/>
            <person name="Tsui H.-C.T."/>
            <person name="Winkler M.E."/>
        </authorList>
    </citation>
    <scope>NUCLEOTIDE SEQUENCE</scope>
</reference>
<sequence length="384" mass="42660">MHRSFREIVNILDKKGSLIHIKKEVNPKFEMPGIMKKLEQEGKAFIFENIKGSNYKAVGGIFTSMDRYGLIFNEDASESFTYDQAGKKVQQGISNPIPYIQNDTGPITENILTNDEINLLDLPVPTFFELDTGPFITAAVGIFKKPGGEINVGFYRCLIVDEKHILINASGLSDLRKSYNWHRENNKEMKVAMVLGAPPALLMAAASKSPEHISELDVAGGMIGDGVRVVLGPKTGLPIPADAEMVIETVVDLDNMVENTLGEFGAQYGTETAPMCKVTSILKRNNAMFYSLMAGRAKEHNNLGYLTVYGMSEMIKEKIKEVFSFVTDVVVHFDTKIGPLMHLVIAIKKSSDLQPKEVINEVFNINMGFFNLSWMAKRVIIVDD</sequence>
<accession>A0A382FP80</accession>
<evidence type="ECO:0000259" key="3">
    <source>
        <dbReference type="Pfam" id="PF20695"/>
    </source>
</evidence>
<dbReference type="InterPro" id="IPR002830">
    <property type="entry name" value="UbiD"/>
</dbReference>
<evidence type="ECO:0000259" key="2">
    <source>
        <dbReference type="Pfam" id="PF01977"/>
    </source>
</evidence>
<dbReference type="SUPFAM" id="SSF50475">
    <property type="entry name" value="FMN-binding split barrel"/>
    <property type="match status" value="1"/>
</dbReference>
<dbReference type="EMBL" id="UINC01050728">
    <property type="protein sequence ID" value="SVB64033.1"/>
    <property type="molecule type" value="Genomic_DNA"/>
</dbReference>
<dbReference type="Gene3D" id="3.40.1670.10">
    <property type="entry name" value="UbiD C-terminal domain-like"/>
    <property type="match status" value="1"/>
</dbReference>
<protein>
    <recommendedName>
        <fullName evidence="5">UbiD family decarboxylase</fullName>
    </recommendedName>
</protein>
<proteinExistence type="inferred from homology"/>
<dbReference type="Pfam" id="PF01977">
    <property type="entry name" value="UbiD"/>
    <property type="match status" value="1"/>
</dbReference>
<name>A0A382FP80_9ZZZZ</name>
<dbReference type="GO" id="GO:0005737">
    <property type="term" value="C:cytoplasm"/>
    <property type="evidence" value="ECO:0007669"/>
    <property type="project" value="TreeGrafter"/>
</dbReference>
<dbReference type="AlphaFoldDB" id="A0A382FP80"/>
<dbReference type="Pfam" id="PF20695">
    <property type="entry name" value="UbiD_N"/>
    <property type="match status" value="1"/>
</dbReference>
<evidence type="ECO:0000256" key="1">
    <source>
        <dbReference type="ARBA" id="ARBA00010021"/>
    </source>
</evidence>
<feature type="non-terminal residue" evidence="4">
    <location>
        <position position="384"/>
    </location>
</feature>
<dbReference type="InterPro" id="IPR049383">
    <property type="entry name" value="UbiD-like_N"/>
</dbReference>
<comment type="similarity">
    <text evidence="1">Belongs to the UbiD family.</text>
</comment>
<dbReference type="PANTHER" id="PTHR30108">
    <property type="entry name" value="3-OCTAPRENYL-4-HYDROXYBENZOATE CARBOXY-LYASE-RELATED"/>
    <property type="match status" value="1"/>
</dbReference>
<feature type="domain" description="3-octaprenyl-4-hydroxybenzoate carboxy-lyase-like Rift-related" evidence="2">
    <location>
        <begin position="101"/>
        <end position="296"/>
    </location>
</feature>
<organism evidence="4">
    <name type="scientific">marine metagenome</name>
    <dbReference type="NCBI Taxonomy" id="408172"/>
    <lineage>
        <taxon>unclassified sequences</taxon>
        <taxon>metagenomes</taxon>
        <taxon>ecological metagenomes</taxon>
    </lineage>
</organism>
<evidence type="ECO:0008006" key="5">
    <source>
        <dbReference type="Google" id="ProtNLM"/>
    </source>
</evidence>
<dbReference type="InterPro" id="IPR048304">
    <property type="entry name" value="UbiD_Rift_dom"/>
</dbReference>
<feature type="domain" description="3-octaprenyl-4-hydroxybenzoate carboxy-lyase-like N-terminal" evidence="3">
    <location>
        <begin position="10"/>
        <end position="79"/>
    </location>
</feature>
<gene>
    <name evidence="4" type="ORF">METZ01_LOCUS216887</name>
</gene>